<evidence type="ECO:0000313" key="5">
    <source>
        <dbReference type="EMBL" id="KAJ4245279.1"/>
    </source>
</evidence>
<protein>
    <recommendedName>
        <fullName evidence="4">Xylanolytic transcriptional activator regulatory domain-containing protein</fullName>
    </recommendedName>
</protein>
<comment type="caution">
    <text evidence="5">The sequence shown here is derived from an EMBL/GenBank/DDBJ whole genome shotgun (WGS) entry which is preliminary data.</text>
</comment>
<keyword evidence="2" id="KW-0539">Nucleus</keyword>
<proteinExistence type="predicted"/>
<evidence type="ECO:0000256" key="2">
    <source>
        <dbReference type="ARBA" id="ARBA00023242"/>
    </source>
</evidence>
<comment type="subcellular location">
    <subcellularLocation>
        <location evidence="1">Nucleus</location>
    </subcellularLocation>
</comment>
<dbReference type="Pfam" id="PF04082">
    <property type="entry name" value="Fungal_trans"/>
    <property type="match status" value="1"/>
</dbReference>
<dbReference type="EMBL" id="JAOQAZ010000047">
    <property type="protein sequence ID" value="KAJ4245279.1"/>
    <property type="molecule type" value="Genomic_DNA"/>
</dbReference>
<organism evidence="5 6">
    <name type="scientific">Fusarium torreyae</name>
    <dbReference type="NCBI Taxonomy" id="1237075"/>
    <lineage>
        <taxon>Eukaryota</taxon>
        <taxon>Fungi</taxon>
        <taxon>Dikarya</taxon>
        <taxon>Ascomycota</taxon>
        <taxon>Pezizomycotina</taxon>
        <taxon>Sordariomycetes</taxon>
        <taxon>Hypocreomycetidae</taxon>
        <taxon>Hypocreales</taxon>
        <taxon>Nectriaceae</taxon>
        <taxon>Fusarium</taxon>
    </lineage>
</organism>
<dbReference type="GO" id="GO:0006351">
    <property type="term" value="P:DNA-templated transcription"/>
    <property type="evidence" value="ECO:0007669"/>
    <property type="project" value="InterPro"/>
</dbReference>
<accession>A0A9W8V9Q1</accession>
<dbReference type="AlphaFoldDB" id="A0A9W8V9Q1"/>
<dbReference type="OrthoDB" id="5431381at2759"/>
<evidence type="ECO:0000259" key="4">
    <source>
        <dbReference type="SMART" id="SM00906"/>
    </source>
</evidence>
<name>A0A9W8V9Q1_9HYPO</name>
<feature type="compositionally biased region" description="Low complexity" evidence="3">
    <location>
        <begin position="81"/>
        <end position="95"/>
    </location>
</feature>
<dbReference type="PANTHER" id="PTHR31001:SF49">
    <property type="entry name" value="ZN(II)2CYS6 TRANSCRIPTION FACTOR (EUROFUNG)"/>
    <property type="match status" value="1"/>
</dbReference>
<dbReference type="CDD" id="cd12148">
    <property type="entry name" value="fungal_TF_MHR"/>
    <property type="match status" value="1"/>
</dbReference>
<evidence type="ECO:0000313" key="6">
    <source>
        <dbReference type="Proteomes" id="UP001152049"/>
    </source>
</evidence>
<evidence type="ECO:0000256" key="1">
    <source>
        <dbReference type="ARBA" id="ARBA00004123"/>
    </source>
</evidence>
<feature type="region of interest" description="Disordered" evidence="3">
    <location>
        <begin position="587"/>
        <end position="606"/>
    </location>
</feature>
<sequence length="652" mass="72764">MIGPAKVEKRNRPPKSCEPCRARKHEKRTNKGENVAERLKTLENLIAAMAPKAIQNDPMASLTISDRSSPAQGSGINTETASSASSAHGSQSMESGESLNASHLDSNHWSSILENIRAIRDEWPTTSSQLQASTVSSLAAGAEPNSRENVDFDLGSSEPLNLQEILSILSPRQYGAFWDSPSETPTIWIALLFALLSLSAGVHELSGMNQSPQAPIPSSKILSQRTQQLLVLGNYIAAKEHAVEALLLHLVGCWLRAKVSDTNLWFLMGKVVQLAISKGYHRDSTKMLDSNISPFDGEMRRRVWVGIYQLDSLMSFQMGLPSMIPTSCCDTELPHNLNNSDFYPGITELPPSRPLSDNTIILYSIVKASVMAMFKKVVGHTRSLVSLPYEETITLDREVRHAYDNIPDGYRYKPLRNIIVDDAGTIMGRTTIELLYLKSIIVLHRQYLTRRQDNRFEYSRGACLEAAEKLLERQTEMHQLTQPGGQLHDMKWMITTLTMSDFTLAAMVICLDLTVTMRQTAGIPQLPNTDADLRKHLTVIQQAYEIWASSAESSSEARIVANALDSTIKRVDEYMSTRSVLSRPQVSRSSMFDTTTPNFTYPPAEQMNDMNMTEFIDWSLLDNQLSDPHVQDFELDLWLLDSAEPLESLGSL</sequence>
<dbReference type="GO" id="GO:0008270">
    <property type="term" value="F:zinc ion binding"/>
    <property type="evidence" value="ECO:0007669"/>
    <property type="project" value="InterPro"/>
</dbReference>
<feature type="region of interest" description="Disordered" evidence="3">
    <location>
        <begin position="1"/>
        <end position="36"/>
    </location>
</feature>
<keyword evidence="6" id="KW-1185">Reference proteome</keyword>
<feature type="compositionally biased region" description="Basic and acidic residues" evidence="3">
    <location>
        <begin position="1"/>
        <end position="11"/>
    </location>
</feature>
<dbReference type="GO" id="GO:0003677">
    <property type="term" value="F:DNA binding"/>
    <property type="evidence" value="ECO:0007669"/>
    <property type="project" value="InterPro"/>
</dbReference>
<dbReference type="InterPro" id="IPR050613">
    <property type="entry name" value="Sec_Metabolite_Reg"/>
</dbReference>
<dbReference type="Proteomes" id="UP001152049">
    <property type="component" value="Unassembled WGS sequence"/>
</dbReference>
<feature type="compositionally biased region" description="Polar residues" evidence="3">
    <location>
        <begin position="63"/>
        <end position="80"/>
    </location>
</feature>
<feature type="domain" description="Xylanolytic transcriptional activator regulatory" evidence="4">
    <location>
        <begin position="264"/>
        <end position="340"/>
    </location>
</feature>
<gene>
    <name evidence="5" type="ORF">NW762_014149</name>
</gene>
<evidence type="ECO:0000256" key="3">
    <source>
        <dbReference type="SAM" id="MobiDB-lite"/>
    </source>
</evidence>
<reference evidence="5" key="1">
    <citation type="submission" date="2022-09" db="EMBL/GenBank/DDBJ databases">
        <title>Fusarium specimens isolated from Avocado Roots.</title>
        <authorList>
            <person name="Stajich J."/>
            <person name="Roper C."/>
            <person name="Heimlech-Rivalta G."/>
        </authorList>
    </citation>
    <scope>NUCLEOTIDE SEQUENCE</scope>
    <source>
        <strain evidence="5">CF00136</strain>
    </source>
</reference>
<dbReference type="InterPro" id="IPR007219">
    <property type="entry name" value="XnlR_reg_dom"/>
</dbReference>
<feature type="compositionally biased region" description="Polar residues" evidence="3">
    <location>
        <begin position="587"/>
        <end position="599"/>
    </location>
</feature>
<feature type="region of interest" description="Disordered" evidence="3">
    <location>
        <begin position="63"/>
        <end position="102"/>
    </location>
</feature>
<dbReference type="PANTHER" id="PTHR31001">
    <property type="entry name" value="UNCHARACTERIZED TRANSCRIPTIONAL REGULATORY PROTEIN"/>
    <property type="match status" value="1"/>
</dbReference>
<dbReference type="SMART" id="SM00906">
    <property type="entry name" value="Fungal_trans"/>
    <property type="match status" value="1"/>
</dbReference>
<dbReference type="GO" id="GO:0005634">
    <property type="term" value="C:nucleus"/>
    <property type="evidence" value="ECO:0007669"/>
    <property type="project" value="UniProtKB-SubCell"/>
</dbReference>